<comment type="caution">
    <text evidence="6">The sequence shown here is derived from an EMBL/GenBank/DDBJ whole genome shotgun (WGS) entry which is preliminary data.</text>
</comment>
<dbReference type="GO" id="GO:0005737">
    <property type="term" value="C:cytoplasm"/>
    <property type="evidence" value="ECO:0007669"/>
    <property type="project" value="UniProtKB-SubCell"/>
</dbReference>
<name>A0A2A3YZV6_BREAU</name>
<keyword evidence="3" id="KW-0378">Hydrolase</keyword>
<dbReference type="Gene3D" id="2.60.40.10">
    <property type="entry name" value="Immunoglobulins"/>
    <property type="match status" value="1"/>
</dbReference>
<dbReference type="GO" id="GO:0005506">
    <property type="term" value="F:iron ion binding"/>
    <property type="evidence" value="ECO:0007669"/>
    <property type="project" value="InterPro"/>
</dbReference>
<evidence type="ECO:0000313" key="6">
    <source>
        <dbReference type="EMBL" id="PCC44834.1"/>
    </source>
</evidence>
<evidence type="ECO:0000259" key="5">
    <source>
        <dbReference type="Pfam" id="PF11806"/>
    </source>
</evidence>
<protein>
    <submittedName>
        <fullName evidence="6">Enterochelin esterase</fullName>
    </submittedName>
</protein>
<dbReference type="Gene3D" id="3.40.50.1820">
    <property type="entry name" value="alpha/beta hydrolase"/>
    <property type="match status" value="1"/>
</dbReference>
<evidence type="ECO:0000256" key="1">
    <source>
        <dbReference type="ARBA" id="ARBA00004496"/>
    </source>
</evidence>
<comment type="subcellular location">
    <subcellularLocation>
        <location evidence="1">Cytoplasm</location>
    </subcellularLocation>
</comment>
<evidence type="ECO:0000313" key="7">
    <source>
        <dbReference type="Proteomes" id="UP000218620"/>
    </source>
</evidence>
<dbReference type="InterPro" id="IPR014756">
    <property type="entry name" value="Ig_E-set"/>
</dbReference>
<feature type="domain" description="Enterochelin esterase N-terminal" evidence="5">
    <location>
        <begin position="63"/>
        <end position="175"/>
    </location>
</feature>
<sequence length="423" mass="47342">MRNRARLAPNVESELQLSLRFHPQILVDSDLPPPTDAEEFWAAIDHRGTPLISRSGRPDERRATFLYRCENADQIYLEANRLTDKRLIERGRMQRLEGTDVWWATLDVEASSVFTYGFRELTATTNTFADAVRAHRQSGEPATLDPFNHDADIDATGTGALSIASMDEAPNTDIWRRTHQDELRGSLLRSRTRLPTLDRAVEQLTYIPHPDTVRGPARLLVVTDAEVWFDRLGLPWALEEASAAGTIRPVAVLGISNEHTAERIELLGANPGFVDDLATFTVPAARRTIERTIPLQGVEGTVLSGQSLGGLTALLAALRRPDCFGHVQSHSPSLWWTPDGSVTPANYAHEHQPWINEQFARETATSTHIDLRVGTREDITNDHVDQLHDILISRGYRSRVTHFSGGHDFACWRHALIDGLKEK</sequence>
<evidence type="ECO:0000256" key="4">
    <source>
        <dbReference type="ARBA" id="ARBA00024201"/>
    </source>
</evidence>
<evidence type="ECO:0000256" key="2">
    <source>
        <dbReference type="ARBA" id="ARBA00022490"/>
    </source>
</evidence>
<dbReference type="Pfam" id="PF00756">
    <property type="entry name" value="Esterase"/>
    <property type="match status" value="1"/>
</dbReference>
<dbReference type="PANTHER" id="PTHR48098:SF3">
    <property type="entry name" value="IRON(III) ENTEROBACTIN ESTERASE"/>
    <property type="match status" value="1"/>
</dbReference>
<gene>
    <name evidence="6" type="ORF">CIK65_00350</name>
</gene>
<keyword evidence="2" id="KW-0963">Cytoplasm</keyword>
<dbReference type="Pfam" id="PF11806">
    <property type="entry name" value="Enterochelin_N"/>
    <property type="match status" value="1"/>
</dbReference>
<dbReference type="RefSeq" id="WP_035279119.1">
    <property type="nucleotide sequence ID" value="NZ_AAGP01000026.1"/>
</dbReference>
<dbReference type="PANTHER" id="PTHR48098">
    <property type="entry name" value="ENTEROCHELIN ESTERASE-RELATED"/>
    <property type="match status" value="1"/>
</dbReference>
<dbReference type="GO" id="GO:0008849">
    <property type="term" value="F:enterochelin esterase activity"/>
    <property type="evidence" value="ECO:0007669"/>
    <property type="project" value="InterPro"/>
</dbReference>
<dbReference type="GO" id="GO:0005975">
    <property type="term" value="P:carbohydrate metabolic process"/>
    <property type="evidence" value="ECO:0007669"/>
    <property type="project" value="UniProtKB-ARBA"/>
</dbReference>
<dbReference type="InterPro" id="IPR050583">
    <property type="entry name" value="Mycobacterial_A85_antigen"/>
</dbReference>
<dbReference type="EMBL" id="NRGQ01000001">
    <property type="protein sequence ID" value="PCC44834.1"/>
    <property type="molecule type" value="Genomic_DNA"/>
</dbReference>
<proteinExistence type="inferred from homology"/>
<dbReference type="AlphaFoldDB" id="A0A2A3YZV6"/>
<dbReference type="InterPro" id="IPR029058">
    <property type="entry name" value="AB_hydrolase_fold"/>
</dbReference>
<dbReference type="SUPFAM" id="SSF81296">
    <property type="entry name" value="E set domains"/>
    <property type="match status" value="1"/>
</dbReference>
<dbReference type="SUPFAM" id="SSF53474">
    <property type="entry name" value="alpha/beta-Hydrolases"/>
    <property type="match status" value="1"/>
</dbReference>
<dbReference type="InterPro" id="IPR000801">
    <property type="entry name" value="Esterase-like"/>
</dbReference>
<organism evidence="6 7">
    <name type="scientific">Brevibacterium aurantiacum</name>
    <dbReference type="NCBI Taxonomy" id="273384"/>
    <lineage>
        <taxon>Bacteria</taxon>
        <taxon>Bacillati</taxon>
        <taxon>Actinomycetota</taxon>
        <taxon>Actinomycetes</taxon>
        <taxon>Micrococcales</taxon>
        <taxon>Brevibacteriaceae</taxon>
        <taxon>Brevibacterium</taxon>
    </lineage>
</organism>
<dbReference type="InterPro" id="IPR021764">
    <property type="entry name" value="Enterochelin_esterase_N"/>
</dbReference>
<comment type="similarity">
    <text evidence="4">Belongs to the Fes family.</text>
</comment>
<dbReference type="Proteomes" id="UP000218620">
    <property type="component" value="Unassembled WGS sequence"/>
</dbReference>
<dbReference type="GO" id="GO:0006826">
    <property type="term" value="P:iron ion transport"/>
    <property type="evidence" value="ECO:0007669"/>
    <property type="project" value="InterPro"/>
</dbReference>
<reference evidence="6 7" key="1">
    <citation type="journal article" date="2017" name="Elife">
        <title>Extensive horizontal gene transfer in cheese-associated bacteria.</title>
        <authorList>
            <person name="Bonham K.S."/>
            <person name="Wolfe B.E."/>
            <person name="Dutton R.J."/>
        </authorList>
    </citation>
    <scope>NUCLEOTIDE SEQUENCE [LARGE SCALE GENOMIC DNA]</scope>
    <source>
        <strain evidence="6 7">962_8</strain>
    </source>
</reference>
<dbReference type="InterPro" id="IPR013783">
    <property type="entry name" value="Ig-like_fold"/>
</dbReference>
<evidence type="ECO:0000256" key="3">
    <source>
        <dbReference type="ARBA" id="ARBA00022801"/>
    </source>
</evidence>
<accession>A0A2A3YZV6</accession>